<dbReference type="EMBL" id="CP066744">
    <property type="protein sequence ID" value="QQK07429.1"/>
    <property type="molecule type" value="Genomic_DNA"/>
</dbReference>
<evidence type="ECO:0000313" key="1">
    <source>
        <dbReference type="EMBL" id="QQK07429.1"/>
    </source>
</evidence>
<gene>
    <name evidence="1" type="ORF">JFY71_08930</name>
</gene>
<sequence>MDKSLKNLIYCALLTSLVIVGTIIIRIPIPAVSGYINFGDLFIFLGASLFGPIVGALAGGIGSALADILSGGAQWALFSLIIKGLMGLVVGKLAYKNKFYGYKNLIGTILAIIILVIGYYISGSLIIGSFITGLTSIPYDLLQGIISSVIYFIMGGRILKLKFKKGE</sequence>
<proteinExistence type="predicted"/>
<name>A0AC61MSJ2_9FIRM</name>
<keyword evidence="2" id="KW-1185">Reference proteome</keyword>
<reference evidence="1 2" key="1">
    <citation type="journal article" date="2022" name="Int. J. Syst. Evol. Microbiol.">
        <title>Miniphocaeibacter halophilus sp. nov., an ammonium-tolerant acetate-producing bacterium isolated from a biogas system.</title>
        <authorList>
            <person name="Schnurer A."/>
            <person name="Singh A."/>
            <person name="Bi S."/>
            <person name="Qiao W."/>
            <person name="Westerholm M."/>
        </authorList>
    </citation>
    <scope>NUCLEOTIDE SEQUENCE [LARGE SCALE GENOMIC DNA]</scope>
    <source>
        <strain evidence="1 2">AMB_01</strain>
    </source>
</reference>
<accession>A0AC61MSJ2</accession>
<evidence type="ECO:0000313" key="2">
    <source>
        <dbReference type="Proteomes" id="UP000595814"/>
    </source>
</evidence>
<organism evidence="1 2">
    <name type="scientific">Miniphocaeibacter halophilus</name>
    <dbReference type="NCBI Taxonomy" id="2931922"/>
    <lineage>
        <taxon>Bacteria</taxon>
        <taxon>Bacillati</taxon>
        <taxon>Bacillota</taxon>
        <taxon>Tissierellia</taxon>
        <taxon>Tissierellales</taxon>
        <taxon>Peptoniphilaceae</taxon>
        <taxon>Miniphocaeibacter</taxon>
    </lineage>
</organism>
<protein>
    <submittedName>
        <fullName evidence="1">ECF transporter S component</fullName>
    </submittedName>
</protein>
<dbReference type="Proteomes" id="UP000595814">
    <property type="component" value="Chromosome"/>
</dbReference>